<dbReference type="PROSITE" id="PS50929">
    <property type="entry name" value="ABC_TM1F"/>
    <property type="match status" value="1"/>
</dbReference>
<keyword evidence="5" id="KW-0547">Nucleotide-binding</keyword>
<feature type="domain" description="ABC transmembrane type-1" evidence="13">
    <location>
        <begin position="34"/>
        <end position="316"/>
    </location>
</feature>
<dbReference type="InterPro" id="IPR011527">
    <property type="entry name" value="ABC1_TM_dom"/>
</dbReference>
<evidence type="ECO:0000256" key="6">
    <source>
        <dbReference type="ARBA" id="ARBA00022840"/>
    </source>
</evidence>
<protein>
    <submittedName>
        <fullName evidence="14">Lipid ABC transporter permease/ATP-binding protein</fullName>
    </submittedName>
</protein>
<dbReference type="PANTHER" id="PTHR43394:SF1">
    <property type="entry name" value="ATP-BINDING CASSETTE SUB-FAMILY B MEMBER 10, MITOCHONDRIAL"/>
    <property type="match status" value="1"/>
</dbReference>
<keyword evidence="3" id="KW-1003">Cell membrane</keyword>
<dbReference type="GO" id="GO:0005524">
    <property type="term" value="F:ATP binding"/>
    <property type="evidence" value="ECO:0007669"/>
    <property type="project" value="UniProtKB-KW"/>
</dbReference>
<feature type="domain" description="ABC transporter" evidence="12">
    <location>
        <begin position="348"/>
        <end position="582"/>
    </location>
</feature>
<dbReference type="GO" id="GO:0016887">
    <property type="term" value="F:ATP hydrolysis activity"/>
    <property type="evidence" value="ECO:0007669"/>
    <property type="project" value="InterPro"/>
</dbReference>
<dbReference type="InterPro" id="IPR011917">
    <property type="entry name" value="ABC_transpr_lipidA"/>
</dbReference>
<proteinExistence type="predicted"/>
<keyword evidence="2" id="KW-0813">Transport</keyword>
<evidence type="ECO:0000256" key="3">
    <source>
        <dbReference type="ARBA" id="ARBA00022475"/>
    </source>
</evidence>
<dbReference type="Proteomes" id="UP000002770">
    <property type="component" value="Unassembled WGS sequence"/>
</dbReference>
<evidence type="ECO:0000256" key="1">
    <source>
        <dbReference type="ARBA" id="ARBA00004651"/>
    </source>
</evidence>
<evidence type="ECO:0000259" key="12">
    <source>
        <dbReference type="PROSITE" id="PS50893"/>
    </source>
</evidence>
<evidence type="ECO:0000313" key="14">
    <source>
        <dbReference type="EMBL" id="EHL31651.1"/>
    </source>
</evidence>
<dbReference type="InterPro" id="IPR017871">
    <property type="entry name" value="ABC_transporter-like_CS"/>
</dbReference>
<dbReference type="InterPro" id="IPR003593">
    <property type="entry name" value="AAA+_ATPase"/>
</dbReference>
<sequence length="594" mass="65581">MKAHKLMKKKLTVKTSVLYKRLLSYVKPFWPILALGIGANILYSLIDAGFTYMMRPFFDKGFINIDMTFIKKIPYIVLIGITLRGLVSSLGSYCMTWVARSVVKVLREKVFTHVLRLPADFYDEATSGQLLSKILYDVEQVAQVSAEALTDFVQNTCLIMGLLTVMMVICWQLSVMFLLTIPFVGFIVGYTNKRVRRISHKVQKTMGEVTEIASEAIDGYRVVRIFGGTAYESGKFRKAIERSRQNDMKVAVSKAINVSGVQIVIAIGIAAIIAAAIQLSTVVIVSAGSFLAIIAAMLQLIKPMKTLTTLNAVIQKGLAGAESVFNLLDKPVEQDQGLVLAQRACGDVEFKHVSYAYRQGQQVLHDVSFTVDAGKTIALVGHSGSGKTTIASLLPRFYEVTEGMITLDGTPINQINLSSLREQMALVSQSVTLFNDTLANNIAYGRLDVSREQIIHAAKLAFADEFISKLPDAYDTRVGENGVLLSGGQRQRIAIARAILKDAPILILDEATSALDSESERYIQIALEEVMKNRTTLVIAHRLSTIKHADKIIVMQQGRIVEQGNHQELLDLRGHYAQLHGVQQTNILLEEVIA</sequence>
<dbReference type="PROSITE" id="PS50893">
    <property type="entry name" value="ABC_TRANSPORTER_2"/>
    <property type="match status" value="1"/>
</dbReference>
<evidence type="ECO:0000256" key="9">
    <source>
        <dbReference type="ARBA" id="ARBA00023055"/>
    </source>
</evidence>
<evidence type="ECO:0000256" key="11">
    <source>
        <dbReference type="SAM" id="Phobius"/>
    </source>
</evidence>
<dbReference type="SUPFAM" id="SSF90123">
    <property type="entry name" value="ABC transporter transmembrane region"/>
    <property type="match status" value="1"/>
</dbReference>
<feature type="transmembrane region" description="Helical" evidence="11">
    <location>
        <begin position="255"/>
        <end position="277"/>
    </location>
</feature>
<dbReference type="InterPro" id="IPR039421">
    <property type="entry name" value="Type_1_exporter"/>
</dbReference>
<dbReference type="Pfam" id="PF00005">
    <property type="entry name" value="ABC_tran"/>
    <property type="match status" value="1"/>
</dbReference>
<dbReference type="NCBIfam" id="TIGR02203">
    <property type="entry name" value="MsbA_lipidA"/>
    <property type="match status" value="1"/>
</dbReference>
<dbReference type="SUPFAM" id="SSF52540">
    <property type="entry name" value="P-loop containing nucleoside triphosphate hydrolases"/>
    <property type="match status" value="1"/>
</dbReference>
<evidence type="ECO:0000313" key="15">
    <source>
        <dbReference type="Proteomes" id="UP000002770"/>
    </source>
</evidence>
<comment type="subcellular location">
    <subcellularLocation>
        <location evidence="1">Cell membrane</location>
        <topology evidence="1">Multi-pass membrane protein</topology>
    </subcellularLocation>
</comment>
<gene>
    <name evidence="14" type="ORF">LDG_6313</name>
</gene>
<feature type="transmembrane region" description="Helical" evidence="11">
    <location>
        <begin position="29"/>
        <end position="54"/>
    </location>
</feature>
<keyword evidence="6 14" id="KW-0067">ATP-binding</keyword>
<dbReference type="InParanoid" id="G9EM51"/>
<name>G9EM51_9GAMM</name>
<evidence type="ECO:0000256" key="7">
    <source>
        <dbReference type="ARBA" id="ARBA00022967"/>
    </source>
</evidence>
<evidence type="ECO:0000256" key="4">
    <source>
        <dbReference type="ARBA" id="ARBA00022692"/>
    </source>
</evidence>
<dbReference type="FunCoup" id="G9EM51">
    <property type="interactions" value="394"/>
</dbReference>
<dbReference type="InterPro" id="IPR027417">
    <property type="entry name" value="P-loop_NTPase"/>
</dbReference>
<dbReference type="HOGENOM" id="CLU_000604_84_3_6"/>
<organism evidence="14 15">
    <name type="scientific">Legionella drancourtii LLAP12</name>
    <dbReference type="NCBI Taxonomy" id="658187"/>
    <lineage>
        <taxon>Bacteria</taxon>
        <taxon>Pseudomonadati</taxon>
        <taxon>Pseudomonadota</taxon>
        <taxon>Gammaproteobacteria</taxon>
        <taxon>Legionellales</taxon>
        <taxon>Legionellaceae</taxon>
        <taxon>Legionella</taxon>
    </lineage>
</organism>
<evidence type="ECO:0000256" key="2">
    <source>
        <dbReference type="ARBA" id="ARBA00022448"/>
    </source>
</evidence>
<keyword evidence="4 11" id="KW-0812">Transmembrane</keyword>
<keyword evidence="9" id="KW-0445">Lipid transport</keyword>
<dbReference type="CDD" id="cd03251">
    <property type="entry name" value="ABCC_MsbA"/>
    <property type="match status" value="1"/>
</dbReference>
<dbReference type="InterPro" id="IPR003439">
    <property type="entry name" value="ABC_transporter-like_ATP-bd"/>
</dbReference>
<dbReference type="Pfam" id="PF00664">
    <property type="entry name" value="ABC_membrane"/>
    <property type="match status" value="1"/>
</dbReference>
<keyword evidence="15" id="KW-1185">Reference proteome</keyword>
<evidence type="ECO:0000259" key="13">
    <source>
        <dbReference type="PROSITE" id="PS50929"/>
    </source>
</evidence>
<dbReference type="PROSITE" id="PS00211">
    <property type="entry name" value="ABC_TRANSPORTER_1"/>
    <property type="match status" value="1"/>
</dbReference>
<dbReference type="FunFam" id="3.40.50.300:FF:000140">
    <property type="entry name" value="Lipid A export ATP-binding/permease protein MsbA"/>
    <property type="match status" value="1"/>
</dbReference>
<dbReference type="InterPro" id="IPR036640">
    <property type="entry name" value="ABC1_TM_sf"/>
</dbReference>
<dbReference type="PANTHER" id="PTHR43394">
    <property type="entry name" value="ATP-DEPENDENT PERMEASE MDL1, MITOCHONDRIAL"/>
    <property type="match status" value="1"/>
</dbReference>
<feature type="transmembrane region" description="Helical" evidence="11">
    <location>
        <begin position="283"/>
        <end position="301"/>
    </location>
</feature>
<dbReference type="SMART" id="SM00382">
    <property type="entry name" value="AAA"/>
    <property type="match status" value="1"/>
</dbReference>
<dbReference type="GO" id="GO:0005886">
    <property type="term" value="C:plasma membrane"/>
    <property type="evidence" value="ECO:0007669"/>
    <property type="project" value="UniProtKB-SubCell"/>
</dbReference>
<dbReference type="Gene3D" id="3.40.50.300">
    <property type="entry name" value="P-loop containing nucleotide triphosphate hydrolases"/>
    <property type="match status" value="1"/>
</dbReference>
<dbReference type="CDD" id="cd18552">
    <property type="entry name" value="ABC_6TM_MsbA_like"/>
    <property type="match status" value="1"/>
</dbReference>
<accession>G9EM51</accession>
<dbReference type="GO" id="GO:0015421">
    <property type="term" value="F:ABC-type oligopeptide transporter activity"/>
    <property type="evidence" value="ECO:0007669"/>
    <property type="project" value="TreeGrafter"/>
</dbReference>
<dbReference type="GO" id="GO:0034040">
    <property type="term" value="F:ATPase-coupled lipid transmembrane transporter activity"/>
    <property type="evidence" value="ECO:0007669"/>
    <property type="project" value="InterPro"/>
</dbReference>
<evidence type="ECO:0000256" key="5">
    <source>
        <dbReference type="ARBA" id="ARBA00022741"/>
    </source>
</evidence>
<evidence type="ECO:0000256" key="8">
    <source>
        <dbReference type="ARBA" id="ARBA00022989"/>
    </source>
</evidence>
<evidence type="ECO:0000256" key="10">
    <source>
        <dbReference type="ARBA" id="ARBA00023136"/>
    </source>
</evidence>
<dbReference type="STRING" id="658187.LDG_6313"/>
<keyword evidence="7" id="KW-1278">Translocase</keyword>
<dbReference type="Gene3D" id="1.20.1560.10">
    <property type="entry name" value="ABC transporter type 1, transmembrane domain"/>
    <property type="match status" value="1"/>
</dbReference>
<dbReference type="AlphaFoldDB" id="G9EM51"/>
<feature type="transmembrane region" description="Helical" evidence="11">
    <location>
        <begin position="158"/>
        <end position="191"/>
    </location>
</feature>
<dbReference type="eggNOG" id="COG1132">
    <property type="taxonomic scope" value="Bacteria"/>
</dbReference>
<keyword evidence="10 11" id="KW-0472">Membrane</keyword>
<dbReference type="EMBL" id="JH413811">
    <property type="protein sequence ID" value="EHL31651.1"/>
    <property type="molecule type" value="Genomic_DNA"/>
</dbReference>
<keyword evidence="8 11" id="KW-1133">Transmembrane helix</keyword>
<reference evidence="14 15" key="1">
    <citation type="journal article" date="2011" name="BMC Genomics">
        <title>Insight into cross-talk between intra-amoebal pathogens.</title>
        <authorList>
            <person name="Gimenez G."/>
            <person name="Bertelli C."/>
            <person name="Moliner C."/>
            <person name="Robert C."/>
            <person name="Raoult D."/>
            <person name="Fournier P.E."/>
            <person name="Greub G."/>
        </authorList>
    </citation>
    <scope>NUCLEOTIDE SEQUENCE [LARGE SCALE GENOMIC DNA]</scope>
    <source>
        <strain evidence="14 15">LLAP12</strain>
    </source>
</reference>